<sequence length="33" mass="3777">MYVIGISTTRIELIFFVSTIVNRDIVDTDLGFK</sequence>
<dbReference type="EMBL" id="FOZS01000004">
    <property type="protein sequence ID" value="SFS98940.1"/>
    <property type="molecule type" value="Genomic_DNA"/>
</dbReference>
<reference evidence="2" key="1">
    <citation type="submission" date="2016-10" db="EMBL/GenBank/DDBJ databases">
        <authorList>
            <person name="Varghese N."/>
            <person name="Submissions S."/>
        </authorList>
    </citation>
    <scope>NUCLEOTIDE SEQUENCE [LARGE SCALE GENOMIC DNA]</scope>
    <source>
        <strain evidence="2">DSM 22427</strain>
    </source>
</reference>
<name>A0A1I6UBZ7_9EURY</name>
<dbReference type="Proteomes" id="UP000199199">
    <property type="component" value="Unassembled WGS sequence"/>
</dbReference>
<organism evidence="1 2">
    <name type="scientific">Halostagnicola kamekurae</name>
    <dbReference type="NCBI Taxonomy" id="619731"/>
    <lineage>
        <taxon>Archaea</taxon>
        <taxon>Methanobacteriati</taxon>
        <taxon>Methanobacteriota</taxon>
        <taxon>Stenosarchaea group</taxon>
        <taxon>Halobacteria</taxon>
        <taxon>Halobacteriales</taxon>
        <taxon>Natrialbaceae</taxon>
        <taxon>Halostagnicola</taxon>
    </lineage>
</organism>
<dbReference type="AlphaFoldDB" id="A0A1I6UBZ7"/>
<protein>
    <submittedName>
        <fullName evidence="1">Uncharacterized protein</fullName>
    </submittedName>
</protein>
<keyword evidence="2" id="KW-1185">Reference proteome</keyword>
<evidence type="ECO:0000313" key="2">
    <source>
        <dbReference type="Proteomes" id="UP000199199"/>
    </source>
</evidence>
<accession>A0A1I6UBZ7</accession>
<evidence type="ECO:0000313" key="1">
    <source>
        <dbReference type="EMBL" id="SFS98940.1"/>
    </source>
</evidence>
<proteinExistence type="predicted"/>
<gene>
    <name evidence="1" type="ORF">SAMN04488556_3731</name>
</gene>